<feature type="transmembrane region" description="Helical" evidence="2">
    <location>
        <begin position="208"/>
        <end position="224"/>
    </location>
</feature>
<feature type="region of interest" description="Disordered" evidence="1">
    <location>
        <begin position="247"/>
        <end position="294"/>
    </location>
</feature>
<evidence type="ECO:0000256" key="2">
    <source>
        <dbReference type="SAM" id="Phobius"/>
    </source>
</evidence>
<proteinExistence type="predicted"/>
<feature type="transmembrane region" description="Helical" evidence="2">
    <location>
        <begin position="47"/>
        <end position="65"/>
    </location>
</feature>
<name>A0A8S9N8G3_BRACR</name>
<keyword evidence="2" id="KW-1133">Transmembrane helix</keyword>
<sequence length="408" mass="44834">MSGTKTSMQWFFPYILRSTGARETSIRSRFCSRRCGKTLDFEFVGSFPLLTFSLFLIGFGVNLRLESLNREDWEKPNSPMMCVDHGVRLGEVQFSSGGVTYSQRLVNVKSVQGGEVGLRVVKGSRDVSRDEIGEWSYCIAFMFKYCIAFMFKILHFFNSCMFTLPGCIIAVVVVFEQRGGVVVSFGRLRGEEDEASIGFPVLFARSKMFMFSLVLIFMVSSVGNQQGGSGSRMRNVVRLRRVRQVSGAAGYDGSSESSSSSESESDSNFENENAVESTDNSHETGSSDFEEAEDAMEISSSDVEIIKPPPPDIIGILLGSKTVTTKLTFEKRLEQGCRVATNAQAGLYVATELSLKLGFYVATELSPKLGCYVATELSPKLGGYVATELSPKLGRYVSTEHVHGSVAT</sequence>
<comment type="caution">
    <text evidence="3">The sequence shown here is derived from an EMBL/GenBank/DDBJ whole genome shotgun (WGS) entry which is preliminary data.</text>
</comment>
<evidence type="ECO:0000313" key="3">
    <source>
        <dbReference type="EMBL" id="KAF3500440.1"/>
    </source>
</evidence>
<organism evidence="3 4">
    <name type="scientific">Brassica cretica</name>
    <name type="common">Mustard</name>
    <dbReference type="NCBI Taxonomy" id="69181"/>
    <lineage>
        <taxon>Eukaryota</taxon>
        <taxon>Viridiplantae</taxon>
        <taxon>Streptophyta</taxon>
        <taxon>Embryophyta</taxon>
        <taxon>Tracheophyta</taxon>
        <taxon>Spermatophyta</taxon>
        <taxon>Magnoliopsida</taxon>
        <taxon>eudicotyledons</taxon>
        <taxon>Gunneridae</taxon>
        <taxon>Pentapetalae</taxon>
        <taxon>rosids</taxon>
        <taxon>malvids</taxon>
        <taxon>Brassicales</taxon>
        <taxon>Brassicaceae</taxon>
        <taxon>Brassiceae</taxon>
        <taxon>Brassica</taxon>
    </lineage>
</organism>
<protein>
    <submittedName>
        <fullName evidence="3">Uncharacterized protein</fullName>
    </submittedName>
</protein>
<keyword evidence="2" id="KW-0472">Membrane</keyword>
<feature type="compositionally biased region" description="Polar residues" evidence="1">
    <location>
        <begin position="274"/>
        <end position="287"/>
    </location>
</feature>
<evidence type="ECO:0000256" key="1">
    <source>
        <dbReference type="SAM" id="MobiDB-lite"/>
    </source>
</evidence>
<keyword evidence="2" id="KW-0812">Transmembrane</keyword>
<feature type="transmembrane region" description="Helical" evidence="2">
    <location>
        <begin position="153"/>
        <end position="175"/>
    </location>
</feature>
<gene>
    <name evidence="3" type="ORF">F2Q69_00042286</name>
</gene>
<evidence type="ECO:0000313" key="4">
    <source>
        <dbReference type="Proteomes" id="UP000712600"/>
    </source>
</evidence>
<dbReference type="Proteomes" id="UP000712600">
    <property type="component" value="Unassembled WGS sequence"/>
</dbReference>
<reference evidence="3" key="1">
    <citation type="submission" date="2019-12" db="EMBL/GenBank/DDBJ databases">
        <title>Genome sequencing and annotation of Brassica cretica.</title>
        <authorList>
            <person name="Studholme D.J."/>
            <person name="Sarris P."/>
        </authorList>
    </citation>
    <scope>NUCLEOTIDE SEQUENCE</scope>
    <source>
        <strain evidence="3">PFS-109/04</strain>
        <tissue evidence="3">Leaf</tissue>
    </source>
</reference>
<dbReference type="AlphaFoldDB" id="A0A8S9N8G3"/>
<accession>A0A8S9N8G3</accession>
<dbReference type="EMBL" id="QGKX02001621">
    <property type="protein sequence ID" value="KAF3500440.1"/>
    <property type="molecule type" value="Genomic_DNA"/>
</dbReference>